<protein>
    <submittedName>
        <fullName evidence="1">Dimodular non-ribosomal peptide synthetase, thioesterase domain protein</fullName>
    </submittedName>
</protein>
<dbReference type="InterPro" id="IPR029058">
    <property type="entry name" value="AB_hydrolase_fold"/>
</dbReference>
<evidence type="ECO:0000313" key="2">
    <source>
        <dbReference type="Proteomes" id="UP000076962"/>
    </source>
</evidence>
<dbReference type="SUPFAM" id="SSF53474">
    <property type="entry name" value="alpha/beta-Hydrolases"/>
    <property type="match status" value="1"/>
</dbReference>
<name>A0A176RTJ8_9GAMM</name>
<organism evidence="1 2">
    <name type="scientific">Candidatus Thiomargarita nelsonii</name>
    <dbReference type="NCBI Taxonomy" id="1003181"/>
    <lineage>
        <taxon>Bacteria</taxon>
        <taxon>Pseudomonadati</taxon>
        <taxon>Pseudomonadota</taxon>
        <taxon>Gammaproteobacteria</taxon>
        <taxon>Thiotrichales</taxon>
        <taxon>Thiotrichaceae</taxon>
        <taxon>Thiomargarita</taxon>
    </lineage>
</organism>
<comment type="caution">
    <text evidence="1">The sequence shown here is derived from an EMBL/GenBank/DDBJ whole genome shotgun (WGS) entry which is preliminary data.</text>
</comment>
<sequence length="153" mass="18181">MALLALLDQSTPCPAARIPHRNAFEKIGYHFKRGQLTHALMDFFVYRRYRWIKRRIIPQDHRIKCVMDAHQAAVMNYIPQVYPGKITLFRSSEFNRMEKENFWARRWSEFATGGFDCHVIEGNHLEIFREPRIQELAKQLKLCLDEAQQTTQS</sequence>
<evidence type="ECO:0000313" key="1">
    <source>
        <dbReference type="EMBL" id="OAD19054.1"/>
    </source>
</evidence>
<accession>A0A176RTJ8</accession>
<dbReference type="AlphaFoldDB" id="A0A176RTJ8"/>
<dbReference type="Proteomes" id="UP000076962">
    <property type="component" value="Unassembled WGS sequence"/>
</dbReference>
<keyword evidence="2" id="KW-1185">Reference proteome</keyword>
<gene>
    <name evidence="1" type="ORF">THIOM_005330</name>
</gene>
<dbReference type="Gene3D" id="3.40.50.1820">
    <property type="entry name" value="alpha/beta hydrolase"/>
    <property type="match status" value="1"/>
</dbReference>
<dbReference type="EMBL" id="LUTY01002964">
    <property type="protein sequence ID" value="OAD19054.1"/>
    <property type="molecule type" value="Genomic_DNA"/>
</dbReference>
<reference evidence="1 2" key="1">
    <citation type="submission" date="2016-05" db="EMBL/GenBank/DDBJ databases">
        <title>Single-cell genome of chain-forming Candidatus Thiomargarita nelsonii and comparison to other large sulfur-oxidizing bacteria.</title>
        <authorList>
            <person name="Winkel M."/>
            <person name="Salman V."/>
            <person name="Woyke T."/>
            <person name="Schulz-Vogt H."/>
            <person name="Richter M."/>
            <person name="Flood B."/>
            <person name="Bailey J."/>
            <person name="Amann R."/>
            <person name="Mussmann M."/>
        </authorList>
    </citation>
    <scope>NUCLEOTIDE SEQUENCE [LARGE SCALE GENOMIC DNA]</scope>
    <source>
        <strain evidence="1 2">THI036</strain>
    </source>
</reference>
<proteinExistence type="predicted"/>